<dbReference type="SUPFAM" id="SSF53163">
    <property type="entry name" value="HybD-like"/>
    <property type="match status" value="1"/>
</dbReference>
<dbReference type="STRING" id="522772.Dacet_2487"/>
<dbReference type="eggNOG" id="COG0680">
    <property type="taxonomic scope" value="Bacteria"/>
</dbReference>
<dbReference type="InterPro" id="IPR023430">
    <property type="entry name" value="Pept_HybD-like_dom_sf"/>
</dbReference>
<evidence type="ECO:0000256" key="2">
    <source>
        <dbReference type="ARBA" id="ARBA00022670"/>
    </source>
</evidence>
<dbReference type="GO" id="GO:0008047">
    <property type="term" value="F:enzyme activator activity"/>
    <property type="evidence" value="ECO:0007669"/>
    <property type="project" value="InterPro"/>
</dbReference>
<dbReference type="EMBL" id="CP001968">
    <property type="protein sequence ID" value="ADD69247.1"/>
    <property type="molecule type" value="Genomic_DNA"/>
</dbReference>
<keyword evidence="4" id="KW-0378">Hydrolase</keyword>
<evidence type="ECO:0000256" key="1">
    <source>
        <dbReference type="ARBA" id="ARBA00006814"/>
    </source>
</evidence>
<dbReference type="NCBIfam" id="TIGR00072">
    <property type="entry name" value="hydrog_prot"/>
    <property type="match status" value="1"/>
</dbReference>
<sequence length="159" mass="17248">MNLLVLGIGNLVMNDDAAGVLVAQELAPKFNNKRDDLLVLDGGTLGLDLLGYIEWADRLVLVDAVELDLKPGTVVKLEGDDIDTAFESKLSAHQMGMKDMLLTAELIGHRPAEIVFYGIQAETVQMDMELSEAVKANMPKLTSHVAAEIEAFMNPPDSL</sequence>
<dbReference type="PANTHER" id="PTHR30302">
    <property type="entry name" value="HYDROGENASE 1 MATURATION PROTEASE"/>
    <property type="match status" value="1"/>
</dbReference>
<dbReference type="PaxDb" id="522772-Dacet_2487"/>
<dbReference type="PRINTS" id="PR00446">
    <property type="entry name" value="HYDRGNUPTAKE"/>
</dbReference>
<evidence type="ECO:0000313" key="5">
    <source>
        <dbReference type="EMBL" id="ADD69247.1"/>
    </source>
</evidence>
<evidence type="ECO:0000256" key="4">
    <source>
        <dbReference type="ARBA" id="ARBA00022801"/>
    </source>
</evidence>
<protein>
    <submittedName>
        <fullName evidence="5">Hydrogenase maturation protease</fullName>
    </submittedName>
</protein>
<dbReference type="Pfam" id="PF01750">
    <property type="entry name" value="HycI"/>
    <property type="match status" value="1"/>
</dbReference>
<dbReference type="OrthoDB" id="9792731at2"/>
<dbReference type="GO" id="GO:0016485">
    <property type="term" value="P:protein processing"/>
    <property type="evidence" value="ECO:0007669"/>
    <property type="project" value="TreeGrafter"/>
</dbReference>
<gene>
    <name evidence="5" type="ordered locus">Dacet_2487</name>
</gene>
<evidence type="ECO:0000313" key="6">
    <source>
        <dbReference type="Proteomes" id="UP000002012"/>
    </source>
</evidence>
<comment type="similarity">
    <text evidence="1">Belongs to the peptidase A31 family.</text>
</comment>
<dbReference type="RefSeq" id="WP_013011748.1">
    <property type="nucleotide sequence ID" value="NC_013943.1"/>
</dbReference>
<dbReference type="AlphaFoldDB" id="D4H4B8"/>
<keyword evidence="6" id="KW-1185">Reference proteome</keyword>
<dbReference type="PANTHER" id="PTHR30302:SF1">
    <property type="entry name" value="HYDROGENASE 2 MATURATION PROTEASE"/>
    <property type="match status" value="1"/>
</dbReference>
<reference evidence="5 6" key="1">
    <citation type="journal article" date="2010" name="Stand. Genomic Sci.">
        <title>Complete genome sequence of Denitrovibrio acetiphilus type strain (N2460).</title>
        <authorList>
            <person name="Kiss H."/>
            <person name="Lang E."/>
            <person name="Lapidus A."/>
            <person name="Copeland A."/>
            <person name="Nolan M."/>
            <person name="Glavina Del Rio T."/>
            <person name="Chen F."/>
            <person name="Lucas S."/>
            <person name="Tice H."/>
            <person name="Cheng J.F."/>
            <person name="Han C."/>
            <person name="Goodwin L."/>
            <person name="Pitluck S."/>
            <person name="Liolios K."/>
            <person name="Pati A."/>
            <person name="Ivanova N."/>
            <person name="Mavromatis K."/>
            <person name="Chen A."/>
            <person name="Palaniappan K."/>
            <person name="Land M."/>
            <person name="Hauser L."/>
            <person name="Chang Y.J."/>
            <person name="Jeffries C.D."/>
            <person name="Detter J.C."/>
            <person name="Brettin T."/>
            <person name="Spring S."/>
            <person name="Rohde M."/>
            <person name="Goker M."/>
            <person name="Woyke T."/>
            <person name="Bristow J."/>
            <person name="Eisen J.A."/>
            <person name="Markowitz V."/>
            <person name="Hugenholtz P."/>
            <person name="Kyrpides N.C."/>
            <person name="Klenk H.P."/>
        </authorList>
    </citation>
    <scope>NUCLEOTIDE SEQUENCE [LARGE SCALE GENOMIC DNA]</scope>
    <source>
        <strain evidence="6">DSM 12809 / NBRC 114555 / N2460</strain>
    </source>
</reference>
<proteinExistence type="inferred from homology"/>
<organism evidence="5 6">
    <name type="scientific">Denitrovibrio acetiphilus (strain DSM 12809 / NBRC 114555 / N2460)</name>
    <dbReference type="NCBI Taxonomy" id="522772"/>
    <lineage>
        <taxon>Bacteria</taxon>
        <taxon>Pseudomonadati</taxon>
        <taxon>Deferribacterota</taxon>
        <taxon>Deferribacteres</taxon>
        <taxon>Deferribacterales</taxon>
        <taxon>Geovibrionaceae</taxon>
        <taxon>Denitrovibrio</taxon>
    </lineage>
</organism>
<evidence type="ECO:0000256" key="3">
    <source>
        <dbReference type="ARBA" id="ARBA00022750"/>
    </source>
</evidence>
<name>D4H4B8_DENA2</name>
<accession>D4H4B8</accession>
<dbReference type="HOGENOM" id="CLU_099037_0_1_0"/>
<dbReference type="InParanoid" id="D4H4B8"/>
<dbReference type="KEGG" id="dap:Dacet_2487"/>
<dbReference type="Gene3D" id="3.40.50.1450">
    <property type="entry name" value="HybD-like"/>
    <property type="match status" value="1"/>
</dbReference>
<dbReference type="InterPro" id="IPR000671">
    <property type="entry name" value="Peptidase_A31"/>
</dbReference>
<dbReference type="GO" id="GO:0004190">
    <property type="term" value="F:aspartic-type endopeptidase activity"/>
    <property type="evidence" value="ECO:0007669"/>
    <property type="project" value="UniProtKB-KW"/>
</dbReference>
<keyword evidence="3" id="KW-0064">Aspartyl protease</keyword>
<keyword evidence="2 5" id="KW-0645">Protease</keyword>
<dbReference type="Proteomes" id="UP000002012">
    <property type="component" value="Chromosome"/>
</dbReference>